<feature type="compositionally biased region" description="Acidic residues" evidence="5">
    <location>
        <begin position="156"/>
        <end position="165"/>
    </location>
</feature>
<proteinExistence type="predicted"/>
<feature type="region of interest" description="Disordered" evidence="5">
    <location>
        <begin position="144"/>
        <end position="167"/>
    </location>
</feature>
<dbReference type="Pfam" id="PF07500">
    <property type="entry name" value="TFIIS_M"/>
    <property type="match status" value="1"/>
</dbReference>
<dbReference type="PROSITE" id="PS00466">
    <property type="entry name" value="ZF_TFIIS_1"/>
    <property type="match status" value="1"/>
</dbReference>
<gene>
    <name evidence="8" type="ORF">1_245</name>
</gene>
<reference evidence="8" key="1">
    <citation type="submission" date="2018-11" db="EMBL/GenBank/DDBJ databases">
        <title>A distinct lineage of giant viruses engineers rhodopsin photosystems in predatory marine eukaryotes.</title>
        <authorList>
            <person name="Needham D.M."/>
            <person name="Yoshizawa S."/>
            <person name="Hosaka T."/>
            <person name="Poirier C."/>
            <person name="Choi C.-J."/>
            <person name="Hehenberger E."/>
            <person name="Irwin N.A.T."/>
            <person name="Wilken S."/>
            <person name="Yung C.-M."/>
            <person name="Bachy C."/>
            <person name="Kurihara R."/>
            <person name="Nakajima Y."/>
            <person name="Kojima K."/>
            <person name="Kimura-Someya T."/>
            <person name="Leonard G."/>
            <person name="Malmstrom R.R."/>
            <person name="Mende D."/>
            <person name="Olson D.K."/>
            <person name="Sudo Y."/>
            <person name="Sudek S."/>
            <person name="Richards T.A."/>
            <person name="DeLong E.F."/>
            <person name="Keeling P.J."/>
            <person name="Santoro A.E."/>
            <person name="Shirouzu M."/>
            <person name="Iwasaki W."/>
            <person name="Worden A.Z."/>
        </authorList>
    </citation>
    <scope>NUCLEOTIDE SEQUENCE</scope>
</reference>
<dbReference type="SUPFAM" id="SSF46942">
    <property type="entry name" value="Elongation factor TFIIS domain 2"/>
    <property type="match status" value="1"/>
</dbReference>
<sequence length="371" mass="44442">MVFIIRLSVNGNIDEENIYTKKNEIFDLDKFKDKINMEDSDFVELYKWSLEKKKVLKLFGKNTGDKKQENIHKLPISNQDYNYFSDLFLCLLDNEKYISLDIEIFENIYNALYLTAIDEENDISEEEEEDAIFSDNSIISEEDEEEFNIDNYGDNSENEASEDEEEKKPVKKVKRINKLIKVKEVDNKDILYEEKETVELKNDIRIKSLKLLLTLVPKNKFDDYFKNLEREIFNHTINNCVEKNIVPCWNHIFTKLYINKARTIYTNLNPESYIKNKRLMLRLKKNEFTPYQLVNMNYQELFPENWKELIDMKFKKDKVLYESKKEAMTDKFVCKRCGSRETCYYEVQTRSADEPMTIFITCLNCGNRWKI</sequence>
<dbReference type="SUPFAM" id="SSF57783">
    <property type="entry name" value="Zinc beta-ribbon"/>
    <property type="match status" value="1"/>
</dbReference>
<organism evidence="8">
    <name type="scientific">Mimiviridae sp. ChoanoV1</name>
    <dbReference type="NCBI Taxonomy" id="2596887"/>
    <lineage>
        <taxon>Viruses</taxon>
        <taxon>Varidnaviria</taxon>
        <taxon>Bamfordvirae</taxon>
        <taxon>Nucleocytoviricota</taxon>
        <taxon>Megaviricetes</taxon>
        <taxon>Imitervirales</taxon>
        <taxon>Schizomimiviridae</taxon>
    </lineage>
</organism>
<dbReference type="Gene3D" id="2.20.25.10">
    <property type="match status" value="1"/>
</dbReference>
<evidence type="ECO:0000256" key="2">
    <source>
        <dbReference type="ARBA" id="ARBA00022771"/>
    </source>
</evidence>
<dbReference type="InterPro" id="IPR003618">
    <property type="entry name" value="TFIIS_cen_dom"/>
</dbReference>
<evidence type="ECO:0000259" key="7">
    <source>
        <dbReference type="PROSITE" id="PS51321"/>
    </source>
</evidence>
<accession>A0A5B8HXC3</accession>
<keyword evidence="3" id="KW-0862">Zinc</keyword>
<dbReference type="Gene3D" id="1.10.472.30">
    <property type="entry name" value="Transcription elongation factor S-II, central domain"/>
    <property type="match status" value="1"/>
</dbReference>
<protein>
    <submittedName>
        <fullName evidence="8">Transcription factor S-II</fullName>
    </submittedName>
</protein>
<evidence type="ECO:0000256" key="3">
    <source>
        <dbReference type="ARBA" id="ARBA00022833"/>
    </source>
</evidence>
<dbReference type="SMART" id="SM00440">
    <property type="entry name" value="ZnF_C2C2"/>
    <property type="match status" value="1"/>
</dbReference>
<evidence type="ECO:0000256" key="4">
    <source>
        <dbReference type="PROSITE-ProRule" id="PRU00472"/>
    </source>
</evidence>
<feature type="domain" description="TFIIS central" evidence="7">
    <location>
        <begin position="204"/>
        <end position="329"/>
    </location>
</feature>
<dbReference type="PANTHER" id="PTHR11477:SF0">
    <property type="entry name" value="IP08861P-RELATED"/>
    <property type="match status" value="1"/>
</dbReference>
<evidence type="ECO:0000256" key="1">
    <source>
        <dbReference type="ARBA" id="ARBA00022723"/>
    </source>
</evidence>
<dbReference type="InterPro" id="IPR036575">
    <property type="entry name" value="TFIIS_cen_dom_sf"/>
</dbReference>
<dbReference type="PROSITE" id="PS51321">
    <property type="entry name" value="TFIIS_CENTRAL"/>
    <property type="match status" value="1"/>
</dbReference>
<evidence type="ECO:0000259" key="6">
    <source>
        <dbReference type="PROSITE" id="PS51133"/>
    </source>
</evidence>
<evidence type="ECO:0000313" key="8">
    <source>
        <dbReference type="EMBL" id="QDY51860.1"/>
    </source>
</evidence>
<dbReference type="CDD" id="cd13749">
    <property type="entry name" value="Zn-ribbon_TFIIS"/>
    <property type="match status" value="1"/>
</dbReference>
<dbReference type="Pfam" id="PF01096">
    <property type="entry name" value="Zn_ribbon_TFIIS"/>
    <property type="match status" value="1"/>
</dbReference>
<dbReference type="PROSITE" id="PS51133">
    <property type="entry name" value="ZF_TFIIS_2"/>
    <property type="match status" value="1"/>
</dbReference>
<keyword evidence="2 4" id="KW-0863">Zinc-finger</keyword>
<feature type="domain" description="TFIIS-type" evidence="6">
    <location>
        <begin position="330"/>
        <end position="370"/>
    </location>
</feature>
<dbReference type="InterPro" id="IPR001222">
    <property type="entry name" value="Znf_TFIIS"/>
</dbReference>
<dbReference type="GO" id="GO:0008270">
    <property type="term" value="F:zinc ion binding"/>
    <property type="evidence" value="ECO:0007669"/>
    <property type="project" value="UniProtKB-KW"/>
</dbReference>
<evidence type="ECO:0000256" key="5">
    <source>
        <dbReference type="SAM" id="MobiDB-lite"/>
    </source>
</evidence>
<keyword evidence="1" id="KW-0479">Metal-binding</keyword>
<dbReference type="PANTHER" id="PTHR11477">
    <property type="entry name" value="TRANSCRIPTION FACTOR S-II ZINC FINGER DOMAIN-CONTAINING PROTEIN"/>
    <property type="match status" value="1"/>
</dbReference>
<name>A0A5B8HXC3_9VIRU</name>
<dbReference type="EMBL" id="MK250085">
    <property type="protein sequence ID" value="QDY51860.1"/>
    <property type="molecule type" value="Genomic_DNA"/>
</dbReference>
<dbReference type="GO" id="GO:0006351">
    <property type="term" value="P:DNA-templated transcription"/>
    <property type="evidence" value="ECO:0007669"/>
    <property type="project" value="InterPro"/>
</dbReference>
<dbReference type="GO" id="GO:0003676">
    <property type="term" value="F:nucleic acid binding"/>
    <property type="evidence" value="ECO:0007669"/>
    <property type="project" value="InterPro"/>
</dbReference>